<name>A0AAD4L2S7_9AGAM</name>
<organism evidence="3 4">
    <name type="scientific">Lactarius akahatsu</name>
    <dbReference type="NCBI Taxonomy" id="416441"/>
    <lineage>
        <taxon>Eukaryota</taxon>
        <taxon>Fungi</taxon>
        <taxon>Dikarya</taxon>
        <taxon>Basidiomycota</taxon>
        <taxon>Agaricomycotina</taxon>
        <taxon>Agaricomycetes</taxon>
        <taxon>Russulales</taxon>
        <taxon>Russulaceae</taxon>
        <taxon>Lactarius</taxon>
    </lineage>
</organism>
<evidence type="ECO:0000313" key="3">
    <source>
        <dbReference type="EMBL" id="KAH8976729.1"/>
    </source>
</evidence>
<dbReference type="AlphaFoldDB" id="A0AAD4L2S7"/>
<dbReference type="InterPro" id="IPR045341">
    <property type="entry name" value="DUF6532"/>
</dbReference>
<reference evidence="3" key="1">
    <citation type="submission" date="2022-01" db="EMBL/GenBank/DDBJ databases">
        <title>Comparative genomics reveals a dynamic genome evolution in the ectomycorrhizal milk-cap (Lactarius) mushrooms.</title>
        <authorList>
            <consortium name="DOE Joint Genome Institute"/>
            <person name="Lebreton A."/>
            <person name="Tang N."/>
            <person name="Kuo A."/>
            <person name="LaButti K."/>
            <person name="Drula E."/>
            <person name="Barry K."/>
            <person name="Clum A."/>
            <person name="Lipzen A."/>
            <person name="Mousain D."/>
            <person name="Ng V."/>
            <person name="Wang R."/>
            <person name="Wang X."/>
            <person name="Dai Y."/>
            <person name="Henrissat B."/>
            <person name="Grigoriev I.V."/>
            <person name="Guerin-Laguette A."/>
            <person name="Yu F."/>
            <person name="Martin F.M."/>
        </authorList>
    </citation>
    <scope>NUCLEOTIDE SEQUENCE</scope>
    <source>
        <strain evidence="3">QP</strain>
    </source>
</reference>
<dbReference type="Proteomes" id="UP001201163">
    <property type="component" value="Unassembled WGS sequence"/>
</dbReference>
<comment type="caution">
    <text evidence="3">The sequence shown here is derived from an EMBL/GenBank/DDBJ whole genome shotgun (WGS) entry which is preliminary data.</text>
</comment>
<proteinExistence type="predicted"/>
<evidence type="ECO:0000256" key="1">
    <source>
        <dbReference type="SAM" id="MobiDB-lite"/>
    </source>
</evidence>
<dbReference type="Pfam" id="PF20149">
    <property type="entry name" value="DUF6532"/>
    <property type="match status" value="1"/>
</dbReference>
<evidence type="ECO:0000313" key="4">
    <source>
        <dbReference type="Proteomes" id="UP001201163"/>
    </source>
</evidence>
<protein>
    <recommendedName>
        <fullName evidence="2">DUF6532 domain-containing protein</fullName>
    </recommendedName>
</protein>
<gene>
    <name evidence="3" type="ORF">EDB92DRAFT_2015892</name>
</gene>
<feature type="domain" description="DUF6532" evidence="2">
    <location>
        <begin position="257"/>
        <end position="471"/>
    </location>
</feature>
<keyword evidence="4" id="KW-1185">Reference proteome</keyword>
<feature type="compositionally biased region" description="Polar residues" evidence="1">
    <location>
        <begin position="63"/>
        <end position="77"/>
    </location>
</feature>
<feature type="region of interest" description="Disordered" evidence="1">
    <location>
        <begin position="1"/>
        <end position="87"/>
    </location>
</feature>
<sequence>MAPRTRHSQRGGLSGRANPARNENVAPLPTPSTVTVTPSVNTMGPMCNTARLNNPMRGEKHTLSSTDPTTSMPQASGSKRARIVGTSQSRPMPLRMADESEMVNQHESDGGAINGKGKQVEVQRAPSFDDTTTRKLSVENFPIPEVDGHDGLTDCEDEDEEQLTELALKHPARFSEAMATERATWNGTGGIDMSCPMVLRLRQNTTSPSASGSAMPMPSPGTHLAELSVETPLPTEAPTRRATLKSPPVIRTIVQKAIENLRATLVFQDAFPDGSVAFAFSKDALSAAAVSHKLGGAIVQHRLEVDDEYVAKLVSLPRARIPLIRAEVKERCHAIVLGGFFSMASAHDIAQVVEKQLSAYTYTFPCVLRANPLVRRSQPYRNDRIIAVVRDVYFTSVGTSFGTQFEHLFPTYQGADGKVNREVPIPMVALVATALYATLYEWRTGEHLTAEFSQNAYMDVYQGHVNTLNHILENREGAFHTMMSDIYTRATIGNRGVPPSFGIADIDLDELEE</sequence>
<feature type="region of interest" description="Disordered" evidence="1">
    <location>
        <begin position="109"/>
        <end position="131"/>
    </location>
</feature>
<evidence type="ECO:0000259" key="2">
    <source>
        <dbReference type="Pfam" id="PF20149"/>
    </source>
</evidence>
<accession>A0AAD4L2S7</accession>
<feature type="compositionally biased region" description="Low complexity" evidence="1">
    <location>
        <begin position="25"/>
        <end position="40"/>
    </location>
</feature>
<dbReference type="EMBL" id="JAKELL010000473">
    <property type="protein sequence ID" value="KAH8976729.1"/>
    <property type="molecule type" value="Genomic_DNA"/>
</dbReference>